<dbReference type="Pfam" id="PF00085">
    <property type="entry name" value="Thioredoxin"/>
    <property type="match status" value="1"/>
</dbReference>
<organism evidence="2 3">
    <name type="scientific">Paenibacillus chibensis</name>
    <dbReference type="NCBI Taxonomy" id="59846"/>
    <lineage>
        <taxon>Bacteria</taxon>
        <taxon>Bacillati</taxon>
        <taxon>Bacillota</taxon>
        <taxon>Bacilli</taxon>
        <taxon>Bacillales</taxon>
        <taxon>Paenibacillaceae</taxon>
        <taxon>Paenibacillus</taxon>
    </lineage>
</organism>
<sequence length="111" mass="12705">MFTTEHITSLEQVKNSIKEHTLLLLLIKTDYCGVCDSVMAKLDDLLPIYPQVQGMYIRMEEAPDLSGEFLVFTAPTLLLFMEGKEVFRQSRFILMGDVEKQLQGWSEALES</sequence>
<evidence type="ECO:0000313" key="2">
    <source>
        <dbReference type="EMBL" id="MED5018053.1"/>
    </source>
</evidence>
<accession>A0ABU6PT51</accession>
<name>A0ABU6PT51_9BACL</name>
<dbReference type="Proteomes" id="UP001343257">
    <property type="component" value="Unassembled WGS sequence"/>
</dbReference>
<dbReference type="CDD" id="cd02947">
    <property type="entry name" value="TRX_family"/>
    <property type="match status" value="1"/>
</dbReference>
<dbReference type="SUPFAM" id="SSF52833">
    <property type="entry name" value="Thioredoxin-like"/>
    <property type="match status" value="1"/>
</dbReference>
<comment type="caution">
    <text evidence="2">The sequence shown here is derived from an EMBL/GenBank/DDBJ whole genome shotgun (WGS) entry which is preliminary data.</text>
</comment>
<proteinExistence type="predicted"/>
<dbReference type="RefSeq" id="WP_328278144.1">
    <property type="nucleotide sequence ID" value="NZ_JARTLD010000030.1"/>
</dbReference>
<feature type="domain" description="Thioredoxin" evidence="1">
    <location>
        <begin position="12"/>
        <end position="87"/>
    </location>
</feature>
<keyword evidence="3" id="KW-1185">Reference proteome</keyword>
<evidence type="ECO:0000313" key="3">
    <source>
        <dbReference type="Proteomes" id="UP001343257"/>
    </source>
</evidence>
<gene>
    <name evidence="2" type="ORF">P9847_12145</name>
</gene>
<dbReference type="InterPro" id="IPR036249">
    <property type="entry name" value="Thioredoxin-like_sf"/>
</dbReference>
<dbReference type="InterPro" id="IPR013766">
    <property type="entry name" value="Thioredoxin_domain"/>
</dbReference>
<dbReference type="EMBL" id="JARTLD010000030">
    <property type="protein sequence ID" value="MED5018053.1"/>
    <property type="molecule type" value="Genomic_DNA"/>
</dbReference>
<protein>
    <submittedName>
        <fullName evidence="2">Thioredoxin family protein</fullName>
    </submittedName>
</protein>
<evidence type="ECO:0000259" key="1">
    <source>
        <dbReference type="Pfam" id="PF00085"/>
    </source>
</evidence>
<dbReference type="Gene3D" id="3.40.30.10">
    <property type="entry name" value="Glutaredoxin"/>
    <property type="match status" value="1"/>
</dbReference>
<reference evidence="2 3" key="1">
    <citation type="submission" date="2023-03" db="EMBL/GenBank/DDBJ databases">
        <title>Bacillus Genome Sequencing.</title>
        <authorList>
            <person name="Dunlap C."/>
        </authorList>
    </citation>
    <scope>NUCLEOTIDE SEQUENCE [LARGE SCALE GENOMIC DNA]</scope>
    <source>
        <strain evidence="2 3">NRS-52</strain>
    </source>
</reference>